<dbReference type="InParanoid" id="A0A507ALT3"/>
<evidence type="ECO:0000313" key="2">
    <source>
        <dbReference type="Proteomes" id="UP000319257"/>
    </source>
</evidence>
<proteinExistence type="predicted"/>
<dbReference type="GeneID" id="41975718"/>
<evidence type="ECO:0000313" key="1">
    <source>
        <dbReference type="EMBL" id="TPX10702.1"/>
    </source>
</evidence>
<name>A0A507ALT3_9PEZI</name>
<keyword evidence="2" id="KW-1185">Reference proteome</keyword>
<accession>A0A507ALT3</accession>
<reference evidence="1 2" key="1">
    <citation type="submission" date="2019-06" db="EMBL/GenBank/DDBJ databases">
        <title>Draft genome sequence of the filamentous fungus Phialemoniopsis curvata isolated from diesel fuel.</title>
        <authorList>
            <person name="Varaljay V.A."/>
            <person name="Lyon W.J."/>
            <person name="Crouch A.L."/>
            <person name="Drake C.E."/>
            <person name="Hollomon J.M."/>
            <person name="Nadeau L.J."/>
            <person name="Nunn H.S."/>
            <person name="Stevenson B.S."/>
            <person name="Bojanowski C.L."/>
            <person name="Crookes-Goodson W.J."/>
        </authorList>
    </citation>
    <scope>NUCLEOTIDE SEQUENCE [LARGE SCALE GENOMIC DNA]</scope>
    <source>
        <strain evidence="1 2">D216</strain>
    </source>
</reference>
<dbReference type="EMBL" id="SKBQ01000054">
    <property type="protein sequence ID" value="TPX10702.1"/>
    <property type="molecule type" value="Genomic_DNA"/>
</dbReference>
<comment type="caution">
    <text evidence="1">The sequence shown here is derived from an EMBL/GenBank/DDBJ whole genome shotgun (WGS) entry which is preliminary data.</text>
</comment>
<sequence>MDVRVRNYTEEKHCTFLFGPLDFRNGVLYDHDGRIYPFNGFPPRPIRQRLHAPLALPQVEEIIETDESEEDGQIAPPEPQGPVVPVRLQTLWCTG</sequence>
<organism evidence="1 2">
    <name type="scientific">Thyridium curvatum</name>
    <dbReference type="NCBI Taxonomy" id="1093900"/>
    <lineage>
        <taxon>Eukaryota</taxon>
        <taxon>Fungi</taxon>
        <taxon>Dikarya</taxon>
        <taxon>Ascomycota</taxon>
        <taxon>Pezizomycotina</taxon>
        <taxon>Sordariomycetes</taxon>
        <taxon>Sordariomycetidae</taxon>
        <taxon>Thyridiales</taxon>
        <taxon>Thyridiaceae</taxon>
        <taxon>Thyridium</taxon>
    </lineage>
</organism>
<gene>
    <name evidence="1" type="ORF">E0L32_008271</name>
</gene>
<protein>
    <submittedName>
        <fullName evidence="1">Uncharacterized protein</fullName>
    </submittedName>
</protein>
<dbReference type="RefSeq" id="XP_030992413.1">
    <property type="nucleotide sequence ID" value="XM_031143107.1"/>
</dbReference>
<dbReference type="AlphaFoldDB" id="A0A507ALT3"/>
<dbReference type="Proteomes" id="UP000319257">
    <property type="component" value="Unassembled WGS sequence"/>
</dbReference>